<gene>
    <name evidence="1" type="ORF">Hs30E_17220</name>
</gene>
<dbReference type="AlphaFoldDB" id="A0A6A0BFX1"/>
<comment type="caution">
    <text evidence="1">The sequence shown here is derived from an EMBL/GenBank/DDBJ whole genome shotgun (WGS) entry which is preliminary data.</text>
</comment>
<dbReference type="EMBL" id="BLLI01000062">
    <property type="protein sequence ID" value="GFH43171.1"/>
    <property type="molecule type" value="Genomic_DNA"/>
</dbReference>
<dbReference type="Proteomes" id="UP000480303">
    <property type="component" value="Unassembled WGS sequence"/>
</dbReference>
<organism evidence="1 2">
    <name type="scientific">Pseudolactococcus hodotermopsidis</name>
    <dbReference type="NCBI Taxonomy" id="2709157"/>
    <lineage>
        <taxon>Bacteria</taxon>
        <taxon>Bacillati</taxon>
        <taxon>Bacillota</taxon>
        <taxon>Bacilli</taxon>
        <taxon>Lactobacillales</taxon>
        <taxon>Streptococcaceae</taxon>
        <taxon>Pseudolactococcus</taxon>
    </lineage>
</organism>
<sequence length="388" mass="43782">MVTLTSKIEFHYQKMDGSPVFDTKVLIGQVGEKVEKPVHFTLPGFHILTEKHPEELIFTTCNQEFLVLYAPDFQQLYVRIVVAEGVEQEYALTAKSGQNFDTSKLGDLLFPNYRLSITYRDETGKIVKKIVDKLPEITADSTSNGNLFFDNDPQVLVIEYVETITSMTVRYVLKNTEREIAESRLLDGELGTVIVEPIPIMIEEDYIFEKIRENSARRYSNYGGELIYEYSINSDIISKAKFTLLNLADQSLSGTAYALKALLVEPTATAAEIKDLTAKLESETITPSALPKSNKKIVGAPEMTLNELLTTLTDVRDILNKIDDNYQNINNKIDDLQTLVKPTDKAIKLPINEREAPAIGDKIIAINTLQEVIDFRDKIFNESENLIN</sequence>
<accession>A0A6A0BFX1</accession>
<dbReference type="RefSeq" id="WP_172209609.1">
    <property type="nucleotide sequence ID" value="NZ_BLLI01000062.1"/>
</dbReference>
<protein>
    <submittedName>
        <fullName evidence="1">Uncharacterized protein</fullName>
    </submittedName>
</protein>
<evidence type="ECO:0000313" key="2">
    <source>
        <dbReference type="Proteomes" id="UP000480303"/>
    </source>
</evidence>
<reference evidence="1 2" key="1">
    <citation type="submission" date="2020-02" db="EMBL/GenBank/DDBJ databases">
        <title>Draft genome sequence of Lactococcus sp. Hs30E4-3.</title>
        <authorList>
            <person name="Noda S."/>
            <person name="Yuki M."/>
            <person name="Ohkuma M."/>
        </authorList>
    </citation>
    <scope>NUCLEOTIDE SEQUENCE [LARGE SCALE GENOMIC DNA]</scope>
    <source>
        <strain evidence="1 2">Hs30E4-3</strain>
    </source>
</reference>
<evidence type="ECO:0000313" key="1">
    <source>
        <dbReference type="EMBL" id="GFH43171.1"/>
    </source>
</evidence>
<keyword evidence="2" id="KW-1185">Reference proteome</keyword>
<proteinExistence type="predicted"/>
<name>A0A6A0BFX1_9LACT</name>